<evidence type="ECO:0000313" key="3">
    <source>
        <dbReference type="Proteomes" id="UP001189429"/>
    </source>
</evidence>
<proteinExistence type="predicted"/>
<accession>A0ABN9XL71</accession>
<sequence>MLQLPMVHQRRHHECPRPFLLQDALERAAPGEKCLTQYLLAEGPAQSTMASPMPSGSRGCSAAAAASDGREQWQVYTIPGRKRCVSIIFRRSAADPRNPRGPTVFYVCLPFFPRTVERKHTFLHIVEEVEVRWRRERLPRSRSAPAALDADRPEPAQQEAQRSKSQRRRQQRIAGKKRTRVRESPTPPQRVGEPSWRRFGLPRP</sequence>
<protein>
    <submittedName>
        <fullName evidence="2">Uncharacterized protein</fullName>
    </submittedName>
</protein>
<reference evidence="2" key="1">
    <citation type="submission" date="2023-10" db="EMBL/GenBank/DDBJ databases">
        <authorList>
            <person name="Chen Y."/>
            <person name="Shah S."/>
            <person name="Dougan E. K."/>
            <person name="Thang M."/>
            <person name="Chan C."/>
        </authorList>
    </citation>
    <scope>NUCLEOTIDE SEQUENCE [LARGE SCALE GENOMIC DNA]</scope>
</reference>
<dbReference type="Proteomes" id="UP001189429">
    <property type="component" value="Unassembled WGS sequence"/>
</dbReference>
<feature type="region of interest" description="Disordered" evidence="1">
    <location>
        <begin position="136"/>
        <end position="204"/>
    </location>
</feature>
<comment type="caution">
    <text evidence="2">The sequence shown here is derived from an EMBL/GenBank/DDBJ whole genome shotgun (WGS) entry which is preliminary data.</text>
</comment>
<dbReference type="EMBL" id="CAUYUJ010020804">
    <property type="protein sequence ID" value="CAK0900565.1"/>
    <property type="molecule type" value="Genomic_DNA"/>
</dbReference>
<keyword evidence="3" id="KW-1185">Reference proteome</keyword>
<name>A0ABN9XL71_9DINO</name>
<evidence type="ECO:0000313" key="2">
    <source>
        <dbReference type="EMBL" id="CAK0900565.1"/>
    </source>
</evidence>
<organism evidence="2 3">
    <name type="scientific">Prorocentrum cordatum</name>
    <dbReference type="NCBI Taxonomy" id="2364126"/>
    <lineage>
        <taxon>Eukaryota</taxon>
        <taxon>Sar</taxon>
        <taxon>Alveolata</taxon>
        <taxon>Dinophyceae</taxon>
        <taxon>Prorocentrales</taxon>
        <taxon>Prorocentraceae</taxon>
        <taxon>Prorocentrum</taxon>
    </lineage>
</organism>
<evidence type="ECO:0000256" key="1">
    <source>
        <dbReference type="SAM" id="MobiDB-lite"/>
    </source>
</evidence>
<gene>
    <name evidence="2" type="ORF">PCOR1329_LOCUS77809</name>
</gene>
<feature type="compositionally biased region" description="Basic residues" evidence="1">
    <location>
        <begin position="164"/>
        <end position="180"/>
    </location>
</feature>